<dbReference type="EMBL" id="CAJVPT010028778">
    <property type="protein sequence ID" value="CAG8687822.1"/>
    <property type="molecule type" value="Genomic_DNA"/>
</dbReference>
<sequence length="314" mass="34740">MSLRLLKNSFRPSTTAKATATSIRPATSLLPTQRHISIPTHAPMAQTTVQAADGSNIELTLRPNQERGNADHGWLKTFHTFNFADYYDPRFEKWGSLRVINEDRVEAKQGFGTHAHREFEIFSYIVQGELQHRDSMGNVEVMKRGDVQLTSAGTGIRHSEMTHGDNQVHFLQIWSLPSTRGLPPKYYHRHFSDEEKRKGLVPVVAKQGEEGVNDSREGTGPTPVHSPLWLYATLLGAGNKVEHALKMKKGYVHVVQTSGYNTEASKGNRVKVNGALELGEGDGAFVTATGDASEIVRIENIGDAEAEVLLFDLA</sequence>
<comment type="caution">
    <text evidence="1">The sequence shown here is derived from an EMBL/GenBank/DDBJ whole genome shotgun (WGS) entry which is preliminary data.</text>
</comment>
<organism evidence="1 2">
    <name type="scientific">Acaulospora colombiana</name>
    <dbReference type="NCBI Taxonomy" id="27376"/>
    <lineage>
        <taxon>Eukaryota</taxon>
        <taxon>Fungi</taxon>
        <taxon>Fungi incertae sedis</taxon>
        <taxon>Mucoromycota</taxon>
        <taxon>Glomeromycotina</taxon>
        <taxon>Glomeromycetes</taxon>
        <taxon>Diversisporales</taxon>
        <taxon>Acaulosporaceae</taxon>
        <taxon>Acaulospora</taxon>
    </lineage>
</organism>
<keyword evidence="2" id="KW-1185">Reference proteome</keyword>
<name>A0ACA9P2R9_9GLOM</name>
<protein>
    <submittedName>
        <fullName evidence="1">4124_t:CDS:1</fullName>
    </submittedName>
</protein>
<proteinExistence type="predicted"/>
<gene>
    <name evidence="1" type="ORF">ACOLOM_LOCUS9686</name>
</gene>
<reference evidence="1" key="1">
    <citation type="submission" date="2021-06" db="EMBL/GenBank/DDBJ databases">
        <authorList>
            <person name="Kallberg Y."/>
            <person name="Tangrot J."/>
            <person name="Rosling A."/>
        </authorList>
    </citation>
    <scope>NUCLEOTIDE SEQUENCE</scope>
    <source>
        <strain evidence="1">CL356</strain>
    </source>
</reference>
<evidence type="ECO:0000313" key="1">
    <source>
        <dbReference type="EMBL" id="CAG8687822.1"/>
    </source>
</evidence>
<dbReference type="Proteomes" id="UP000789525">
    <property type="component" value="Unassembled WGS sequence"/>
</dbReference>
<accession>A0ACA9P2R9</accession>
<evidence type="ECO:0000313" key="2">
    <source>
        <dbReference type="Proteomes" id="UP000789525"/>
    </source>
</evidence>